<accession>A0A645EPU1</accession>
<gene>
    <name evidence="1" type="ORF">SDC9_150598</name>
</gene>
<comment type="caution">
    <text evidence="1">The sequence shown here is derived from an EMBL/GenBank/DDBJ whole genome shotgun (WGS) entry which is preliminary data.</text>
</comment>
<sequence length="72" mass="7849">MPRLHRDPSRAAHPQRRAVVVNAENPGLAVDARAPGGGGVGKGLHIAHRMKRRLAGEAHHAEIWGWKLRLAL</sequence>
<evidence type="ECO:0000313" key="1">
    <source>
        <dbReference type="EMBL" id="MPN03370.1"/>
    </source>
</evidence>
<proteinExistence type="predicted"/>
<dbReference type="AlphaFoldDB" id="A0A645EPU1"/>
<organism evidence="1">
    <name type="scientific">bioreactor metagenome</name>
    <dbReference type="NCBI Taxonomy" id="1076179"/>
    <lineage>
        <taxon>unclassified sequences</taxon>
        <taxon>metagenomes</taxon>
        <taxon>ecological metagenomes</taxon>
    </lineage>
</organism>
<reference evidence="1" key="1">
    <citation type="submission" date="2019-08" db="EMBL/GenBank/DDBJ databases">
        <authorList>
            <person name="Kucharzyk K."/>
            <person name="Murdoch R.W."/>
            <person name="Higgins S."/>
            <person name="Loffler F."/>
        </authorList>
    </citation>
    <scope>NUCLEOTIDE SEQUENCE</scope>
</reference>
<protein>
    <submittedName>
        <fullName evidence="1">Uncharacterized protein</fullName>
    </submittedName>
</protein>
<name>A0A645EPU1_9ZZZZ</name>
<dbReference type="EMBL" id="VSSQ01049290">
    <property type="protein sequence ID" value="MPN03370.1"/>
    <property type="molecule type" value="Genomic_DNA"/>
</dbReference>